<evidence type="ECO:0000256" key="5">
    <source>
        <dbReference type="ARBA" id="ARBA00017272"/>
    </source>
</evidence>
<reference evidence="11" key="1">
    <citation type="journal article" date="2019" name="Nat. Commun.">
        <title>Expansion of phycobilisome linker gene families in mesophilic red algae.</title>
        <authorList>
            <person name="Lee J."/>
            <person name="Kim D."/>
            <person name="Bhattacharya D."/>
            <person name="Yoon H.S."/>
        </authorList>
    </citation>
    <scope>NUCLEOTIDE SEQUENCE [LARGE SCALE GENOMIC DNA]</scope>
    <source>
        <strain evidence="11">CCMP 1328</strain>
    </source>
</reference>
<name>A0A5J4Z082_PORPP</name>
<evidence type="ECO:0000259" key="9">
    <source>
        <dbReference type="Pfam" id="PF01227"/>
    </source>
</evidence>
<dbReference type="SUPFAM" id="SSF55620">
    <property type="entry name" value="Tetrahydrobiopterin biosynthesis enzymes-like"/>
    <property type="match status" value="1"/>
</dbReference>
<proteinExistence type="inferred from homology"/>
<dbReference type="PANTHER" id="PTHR11109">
    <property type="entry name" value="GTP CYCLOHYDROLASE I"/>
    <property type="match status" value="1"/>
</dbReference>
<gene>
    <name evidence="10" type="ORF">FVE85_2262</name>
</gene>
<evidence type="ECO:0000256" key="8">
    <source>
        <dbReference type="SAM" id="MobiDB-lite"/>
    </source>
</evidence>
<dbReference type="Pfam" id="PF01227">
    <property type="entry name" value="GTP_cyclohydroI"/>
    <property type="match status" value="1"/>
</dbReference>
<comment type="similarity">
    <text evidence="3">Belongs to the GTP cyclohydrolase I family.</text>
</comment>
<feature type="region of interest" description="Disordered" evidence="8">
    <location>
        <begin position="89"/>
        <end position="147"/>
    </location>
</feature>
<dbReference type="NCBIfam" id="TIGR00063">
    <property type="entry name" value="folE"/>
    <property type="match status" value="1"/>
</dbReference>
<dbReference type="OrthoDB" id="4966at2759"/>
<dbReference type="PANTHER" id="PTHR11109:SF7">
    <property type="entry name" value="GTP CYCLOHYDROLASE 1"/>
    <property type="match status" value="1"/>
</dbReference>
<dbReference type="PROSITE" id="PS00860">
    <property type="entry name" value="GTP_CYCLOHYDROL_1_2"/>
    <property type="match status" value="1"/>
</dbReference>
<dbReference type="EMBL" id="VRMN01000003">
    <property type="protein sequence ID" value="KAA8496107.1"/>
    <property type="molecule type" value="Genomic_DNA"/>
</dbReference>
<organism evidence="10 11">
    <name type="scientific">Porphyridium purpureum</name>
    <name type="common">Red alga</name>
    <name type="synonym">Porphyridium cruentum</name>
    <dbReference type="NCBI Taxonomy" id="35688"/>
    <lineage>
        <taxon>Eukaryota</taxon>
        <taxon>Rhodophyta</taxon>
        <taxon>Bangiophyceae</taxon>
        <taxon>Porphyridiales</taxon>
        <taxon>Porphyridiaceae</taxon>
        <taxon>Porphyridium</taxon>
    </lineage>
</organism>
<dbReference type="InterPro" id="IPR020602">
    <property type="entry name" value="GTP_CycHdrlase_I_dom"/>
</dbReference>
<comment type="pathway">
    <text evidence="2">Cofactor biosynthesis; 7,8-dihydroneopterin triphosphate biosynthesis; 7,8-dihydroneopterin triphosphate from GTP: step 1/1.</text>
</comment>
<accession>A0A5J4Z082</accession>
<dbReference type="FunFam" id="3.30.1130.10:FF:000001">
    <property type="entry name" value="GTP cyclohydrolase 1"/>
    <property type="match status" value="1"/>
</dbReference>
<dbReference type="GO" id="GO:0005737">
    <property type="term" value="C:cytoplasm"/>
    <property type="evidence" value="ECO:0007669"/>
    <property type="project" value="TreeGrafter"/>
</dbReference>
<sequence>MQEVRRRGAECVPRKLLRAEVGGVARGCQVDAKLRMDAGAEHGRESLLKNLHVMNGKKPSKTQCSKCSRTPCSQCALADAADDAGRLQENDVVSPSSSHPPLPAVDASTVSPSLSMSQDENDNDENDVDGRPAIKPQAASSAETQEPLLSASRALDAAKASMELPVQKQSSQVLSRKRERDEVATNTEDESSAALVLGHEEKRRRIAAAVRTILTTIGEDADREGLLKTPLRFAEAMLSFTSGYSESPAQILGSAEFDEDHHELVLLRGIDIYSLCEHHLVPFYGKCCIAYIPNGKVVGLSKLAKIADTFAQRLQVQERLTSQIADAIEEEIRPKGVAVHIEAQHMCMVMRGVKKSGASTVTTAMRGVFRSERDRRAEFFSLIR</sequence>
<dbReference type="HAMAP" id="MF_00223">
    <property type="entry name" value="FolE"/>
    <property type="match status" value="1"/>
</dbReference>
<keyword evidence="6 10" id="KW-0378">Hydrolase</keyword>
<dbReference type="AlphaFoldDB" id="A0A5J4Z082"/>
<evidence type="ECO:0000256" key="4">
    <source>
        <dbReference type="ARBA" id="ARBA00012715"/>
    </source>
</evidence>
<evidence type="ECO:0000313" key="10">
    <source>
        <dbReference type="EMBL" id="KAA8496107.1"/>
    </source>
</evidence>
<dbReference type="NCBIfam" id="NF006826">
    <property type="entry name" value="PRK09347.1-3"/>
    <property type="match status" value="1"/>
</dbReference>
<dbReference type="UniPathway" id="UPA00848">
    <property type="reaction ID" value="UER00151"/>
</dbReference>
<dbReference type="NCBIfam" id="NF006825">
    <property type="entry name" value="PRK09347.1-2"/>
    <property type="match status" value="1"/>
</dbReference>
<evidence type="ECO:0000313" key="11">
    <source>
        <dbReference type="Proteomes" id="UP000324585"/>
    </source>
</evidence>
<evidence type="ECO:0000256" key="7">
    <source>
        <dbReference type="ARBA" id="ARBA00030854"/>
    </source>
</evidence>
<dbReference type="Gene3D" id="3.30.1130.10">
    <property type="match status" value="1"/>
</dbReference>
<dbReference type="CDD" id="cd00642">
    <property type="entry name" value="GTP_cyclohydro1"/>
    <property type="match status" value="1"/>
</dbReference>
<dbReference type="GO" id="GO:0008270">
    <property type="term" value="F:zinc ion binding"/>
    <property type="evidence" value="ECO:0007669"/>
    <property type="project" value="TreeGrafter"/>
</dbReference>
<feature type="domain" description="GTP cyclohydrolase I" evidence="9">
    <location>
        <begin position="206"/>
        <end position="384"/>
    </location>
</feature>
<feature type="region of interest" description="Disordered" evidence="8">
    <location>
        <begin position="162"/>
        <end position="188"/>
    </location>
</feature>
<dbReference type="InterPro" id="IPR018234">
    <property type="entry name" value="GTP_CycHdrlase_I_CS"/>
</dbReference>
<dbReference type="GO" id="GO:0003934">
    <property type="term" value="F:GTP cyclohydrolase I activity"/>
    <property type="evidence" value="ECO:0007669"/>
    <property type="project" value="UniProtKB-EC"/>
</dbReference>
<evidence type="ECO:0000256" key="2">
    <source>
        <dbReference type="ARBA" id="ARBA00005080"/>
    </source>
</evidence>
<dbReference type="InterPro" id="IPR043133">
    <property type="entry name" value="GTP-CH-I_C/QueF"/>
</dbReference>
<evidence type="ECO:0000256" key="6">
    <source>
        <dbReference type="ARBA" id="ARBA00022801"/>
    </source>
</evidence>
<dbReference type="InterPro" id="IPR043134">
    <property type="entry name" value="GTP-CH-I_N"/>
</dbReference>
<protein>
    <recommendedName>
        <fullName evidence="5">GTP cyclohydrolase 1</fullName>
        <ecNumber evidence="4">3.5.4.16</ecNumber>
    </recommendedName>
    <alternativeName>
        <fullName evidence="7">GTP cyclohydrolase I</fullName>
    </alternativeName>
</protein>
<dbReference type="GO" id="GO:0005525">
    <property type="term" value="F:GTP binding"/>
    <property type="evidence" value="ECO:0007669"/>
    <property type="project" value="TreeGrafter"/>
</dbReference>
<dbReference type="GO" id="GO:0046654">
    <property type="term" value="P:tetrahydrofolate biosynthetic process"/>
    <property type="evidence" value="ECO:0007669"/>
    <property type="project" value="InterPro"/>
</dbReference>
<keyword evidence="11" id="KW-1185">Reference proteome</keyword>
<dbReference type="InterPro" id="IPR001474">
    <property type="entry name" value="GTP_CycHdrlase_I"/>
</dbReference>
<dbReference type="PROSITE" id="PS00859">
    <property type="entry name" value="GTP_CYCLOHYDROL_1_1"/>
    <property type="match status" value="1"/>
</dbReference>
<evidence type="ECO:0000256" key="3">
    <source>
        <dbReference type="ARBA" id="ARBA00008085"/>
    </source>
</evidence>
<evidence type="ECO:0000256" key="1">
    <source>
        <dbReference type="ARBA" id="ARBA00001052"/>
    </source>
</evidence>
<dbReference type="EC" id="3.5.4.16" evidence="4"/>
<feature type="compositionally biased region" description="Polar residues" evidence="8">
    <location>
        <begin position="108"/>
        <end position="118"/>
    </location>
</feature>
<dbReference type="Proteomes" id="UP000324585">
    <property type="component" value="Unassembled WGS sequence"/>
</dbReference>
<comment type="catalytic activity">
    <reaction evidence="1">
        <text>GTP + H2O = 7,8-dihydroneopterin 3'-triphosphate + formate + H(+)</text>
        <dbReference type="Rhea" id="RHEA:17473"/>
        <dbReference type="ChEBI" id="CHEBI:15377"/>
        <dbReference type="ChEBI" id="CHEBI:15378"/>
        <dbReference type="ChEBI" id="CHEBI:15740"/>
        <dbReference type="ChEBI" id="CHEBI:37565"/>
        <dbReference type="ChEBI" id="CHEBI:58462"/>
        <dbReference type="EC" id="3.5.4.16"/>
    </reaction>
</comment>
<dbReference type="Gene3D" id="1.10.286.10">
    <property type="match status" value="1"/>
</dbReference>
<dbReference type="GO" id="GO:0006729">
    <property type="term" value="P:tetrahydrobiopterin biosynthetic process"/>
    <property type="evidence" value="ECO:0007669"/>
    <property type="project" value="TreeGrafter"/>
</dbReference>
<comment type="caution">
    <text evidence="10">The sequence shown here is derived from an EMBL/GenBank/DDBJ whole genome shotgun (WGS) entry which is preliminary data.</text>
</comment>